<feature type="binding site" evidence="4">
    <location>
        <position position="310"/>
    </location>
    <ligand>
        <name>FAD</name>
        <dbReference type="ChEBI" id="CHEBI:57692"/>
    </ligand>
</feature>
<dbReference type="PRINTS" id="PR00411">
    <property type="entry name" value="PNDRDTASEI"/>
</dbReference>
<feature type="domain" description="Pyridine nucleotide-disulphide oxidoreductase dimerisation" evidence="6">
    <location>
        <begin position="347"/>
        <end position="449"/>
    </location>
</feature>
<accession>A0A4S5E048</accession>
<dbReference type="InterPro" id="IPR023753">
    <property type="entry name" value="FAD/NAD-binding_dom"/>
</dbReference>
<evidence type="ECO:0000256" key="2">
    <source>
        <dbReference type="ARBA" id="ARBA00022630"/>
    </source>
</evidence>
<dbReference type="Proteomes" id="UP000305233">
    <property type="component" value="Unassembled WGS sequence"/>
</dbReference>
<dbReference type="RefSeq" id="WP_136455755.1">
    <property type="nucleotide sequence ID" value="NZ_SSWH01000021.1"/>
</dbReference>
<name>A0A4S5E048_9MICC</name>
<dbReference type="Pfam" id="PF02852">
    <property type="entry name" value="Pyr_redox_dim"/>
    <property type="match status" value="1"/>
</dbReference>
<dbReference type="SUPFAM" id="SSF55424">
    <property type="entry name" value="FAD/NAD-linked reductases, dimerisation (C-terminal) domain"/>
    <property type="match status" value="1"/>
</dbReference>
<evidence type="ECO:0000256" key="5">
    <source>
        <dbReference type="PIRSR" id="PIRSR000350-4"/>
    </source>
</evidence>
<feature type="binding site" evidence="4">
    <location>
        <begin position="173"/>
        <end position="180"/>
    </location>
    <ligand>
        <name>NAD(+)</name>
        <dbReference type="ChEBI" id="CHEBI:57540"/>
    </ligand>
</feature>
<evidence type="ECO:0000256" key="4">
    <source>
        <dbReference type="PIRSR" id="PIRSR000350-3"/>
    </source>
</evidence>
<keyword evidence="9" id="KW-1185">Reference proteome</keyword>
<dbReference type="PRINTS" id="PR00368">
    <property type="entry name" value="FADPNR"/>
</dbReference>
<dbReference type="EMBL" id="SSWH01000021">
    <property type="protein sequence ID" value="THJ64657.1"/>
    <property type="molecule type" value="Genomic_DNA"/>
</dbReference>
<protein>
    <submittedName>
        <fullName evidence="8">NAD(P)/FAD-dependent oxidoreductase</fullName>
    </submittedName>
</protein>
<dbReference type="PIRSF" id="PIRSF000350">
    <property type="entry name" value="Mercury_reductase_MerA"/>
    <property type="match status" value="1"/>
</dbReference>
<dbReference type="OrthoDB" id="4763248at2"/>
<feature type="binding site" evidence="4">
    <location>
        <position position="269"/>
    </location>
    <ligand>
        <name>NAD(+)</name>
        <dbReference type="ChEBI" id="CHEBI:57540"/>
    </ligand>
</feature>
<dbReference type="GO" id="GO:0016491">
    <property type="term" value="F:oxidoreductase activity"/>
    <property type="evidence" value="ECO:0007669"/>
    <property type="project" value="InterPro"/>
</dbReference>
<dbReference type="Gene3D" id="3.30.390.30">
    <property type="match status" value="1"/>
</dbReference>
<proteinExistence type="inferred from homology"/>
<dbReference type="Gene3D" id="3.50.50.60">
    <property type="entry name" value="FAD/NAD(P)-binding domain"/>
    <property type="match status" value="2"/>
</dbReference>
<dbReference type="GO" id="GO:0000166">
    <property type="term" value="F:nucleotide binding"/>
    <property type="evidence" value="ECO:0007669"/>
    <property type="project" value="UniProtKB-KW"/>
</dbReference>
<dbReference type="AlphaFoldDB" id="A0A4S5E048"/>
<comment type="similarity">
    <text evidence="1">Belongs to the class-I pyridine nucleotide-disulfide oxidoreductase family.</text>
</comment>
<dbReference type="InterPro" id="IPR016156">
    <property type="entry name" value="FAD/NAD-linked_Rdtase_dimer_sf"/>
</dbReference>
<feature type="binding site" evidence="4">
    <location>
        <position position="51"/>
    </location>
    <ligand>
        <name>FAD</name>
        <dbReference type="ChEBI" id="CHEBI:57692"/>
    </ligand>
</feature>
<keyword evidence="3 4" id="KW-0274">FAD</keyword>
<dbReference type="InterPro" id="IPR036188">
    <property type="entry name" value="FAD/NAD-bd_sf"/>
</dbReference>
<evidence type="ECO:0000256" key="3">
    <source>
        <dbReference type="ARBA" id="ARBA00022827"/>
    </source>
</evidence>
<dbReference type="SUPFAM" id="SSF51905">
    <property type="entry name" value="FAD/NAD(P)-binding domain"/>
    <property type="match status" value="1"/>
</dbReference>
<evidence type="ECO:0000313" key="8">
    <source>
        <dbReference type="EMBL" id="THJ64657.1"/>
    </source>
</evidence>
<evidence type="ECO:0000259" key="7">
    <source>
        <dbReference type="Pfam" id="PF07992"/>
    </source>
</evidence>
<reference evidence="8 9" key="1">
    <citation type="submission" date="2019-04" db="EMBL/GenBank/DDBJ databases">
        <authorList>
            <person name="Liu Q."/>
            <person name="Xin Y.-H."/>
        </authorList>
    </citation>
    <scope>NUCLEOTIDE SEQUENCE [LARGE SCALE GENOMIC DNA]</scope>
    <source>
        <strain evidence="8 9">AM23</strain>
    </source>
</reference>
<feature type="disulfide bond" description="Redox-active" evidence="5">
    <location>
        <begin position="42"/>
        <end position="47"/>
    </location>
</feature>
<evidence type="ECO:0000256" key="1">
    <source>
        <dbReference type="ARBA" id="ARBA00007532"/>
    </source>
</evidence>
<gene>
    <name evidence="8" type="ORF">E8P82_14465</name>
</gene>
<feature type="domain" description="FAD/NAD(P)-binding" evidence="7">
    <location>
        <begin position="5"/>
        <end position="324"/>
    </location>
</feature>
<dbReference type="InterPro" id="IPR004099">
    <property type="entry name" value="Pyr_nucl-diS_OxRdtase_dimer"/>
</dbReference>
<keyword evidence="4" id="KW-0520">NAD</keyword>
<dbReference type="PANTHER" id="PTHR43014:SF5">
    <property type="entry name" value="GLUTATHIONE REDUCTASE (NADPH)"/>
    <property type="match status" value="1"/>
</dbReference>
<keyword evidence="4" id="KW-0547">Nucleotide-binding</keyword>
<keyword evidence="2" id="KW-0285">Flavoprotein</keyword>
<dbReference type="InterPro" id="IPR001100">
    <property type="entry name" value="Pyr_nuc-diS_OxRdtase"/>
</dbReference>
<organism evidence="8 9">
    <name type="scientific">Arthrobacter echini</name>
    <dbReference type="NCBI Taxonomy" id="1529066"/>
    <lineage>
        <taxon>Bacteria</taxon>
        <taxon>Bacillati</taxon>
        <taxon>Actinomycetota</taxon>
        <taxon>Actinomycetes</taxon>
        <taxon>Micrococcales</taxon>
        <taxon>Micrococcaceae</taxon>
        <taxon>Arthrobacter</taxon>
    </lineage>
</organism>
<sequence>MTDIYDALVIGAGMAGVAAATKTASKGWRVGIVDALPYGGTCALRGCDPKKILRRGAEVVDAARLMAGKGIDTGGLSINWEDLMKHKHGFTDPVPESMEQDLKAHGVETLHGVATFTGPTQVDVGGTPYEAAKILIATGAVPRPLGFPGHEHVIDSSEFLNLEVLPPRIVFIGGGFISFEFAHIAARAGSAPIILDRGERPLKSFDADLVELLINRGSDAGVEVRRLTSVTAITKSSSGYTLHTDIPGTSDTSGARQTLQADLVVHGAGRVAELSRLNLEAGQIDHGHHGVKVSGHLQSLTNPAVYAAGDAADTAGLPLTPIAVIEAKVAASNMLKSATSVPDYAATPTAVFTVPELVRVGMLEHEANDSGLNIDVRYTDTSQWYSNYRLGETAGAAKILVDRDTDLIVGAHLFGHGYAELANTISLAMKHRLTTRQLKSTTAVYPSTGSDLSSML</sequence>
<evidence type="ECO:0000313" key="9">
    <source>
        <dbReference type="Proteomes" id="UP000305233"/>
    </source>
</evidence>
<dbReference type="PANTHER" id="PTHR43014">
    <property type="entry name" value="MERCURIC REDUCTASE"/>
    <property type="match status" value="1"/>
</dbReference>
<evidence type="ECO:0000259" key="6">
    <source>
        <dbReference type="Pfam" id="PF02852"/>
    </source>
</evidence>
<comment type="caution">
    <text evidence="8">The sequence shown here is derived from an EMBL/GenBank/DDBJ whole genome shotgun (WGS) entry which is preliminary data.</text>
</comment>
<comment type="cofactor">
    <cofactor evidence="4">
        <name>FAD</name>
        <dbReference type="ChEBI" id="CHEBI:57692"/>
    </cofactor>
    <text evidence="4">Binds 1 FAD per subunit.</text>
</comment>
<dbReference type="Pfam" id="PF07992">
    <property type="entry name" value="Pyr_redox_2"/>
    <property type="match status" value="1"/>
</dbReference>